<dbReference type="InterPro" id="IPR008914">
    <property type="entry name" value="PEBP"/>
</dbReference>
<dbReference type="InterPro" id="IPR035810">
    <property type="entry name" value="PEBP_euk"/>
</dbReference>
<protein>
    <recommendedName>
        <fullName evidence="2">Phosphatidylethanolamine-binding protein</fullName>
    </recommendedName>
</protein>
<gene>
    <name evidence="1" type="ORF">FJAP1339_LOCUS9061</name>
</gene>
<dbReference type="PANTHER" id="PTHR11362:SF82">
    <property type="entry name" value="PHOSPHATIDYLETHANOLAMINE-BINDING PROTEIN 4"/>
    <property type="match status" value="1"/>
</dbReference>
<dbReference type="InterPro" id="IPR036610">
    <property type="entry name" value="PEBP-like_sf"/>
</dbReference>
<evidence type="ECO:0000313" key="1">
    <source>
        <dbReference type="EMBL" id="CAD9869332.1"/>
    </source>
</evidence>
<dbReference type="Gene3D" id="3.90.280.10">
    <property type="entry name" value="PEBP-like"/>
    <property type="match status" value="1"/>
</dbReference>
<dbReference type="EMBL" id="HBHR01018023">
    <property type="protein sequence ID" value="CAD9869332.1"/>
    <property type="molecule type" value="Transcribed_RNA"/>
</dbReference>
<evidence type="ECO:0008006" key="2">
    <source>
        <dbReference type="Google" id="ProtNLM"/>
    </source>
</evidence>
<dbReference type="PANTHER" id="PTHR11362">
    <property type="entry name" value="PHOSPHATIDYLETHANOLAMINE-BINDING PROTEIN"/>
    <property type="match status" value="1"/>
</dbReference>
<reference evidence="1" key="1">
    <citation type="submission" date="2021-01" db="EMBL/GenBank/DDBJ databases">
        <authorList>
            <person name="Corre E."/>
            <person name="Pelletier E."/>
            <person name="Niang G."/>
            <person name="Scheremetjew M."/>
            <person name="Finn R."/>
            <person name="Kale V."/>
            <person name="Holt S."/>
            <person name="Cochrane G."/>
            <person name="Meng A."/>
            <person name="Brown T."/>
            <person name="Cohen L."/>
        </authorList>
    </citation>
    <scope>NUCLEOTIDE SEQUENCE</scope>
    <source>
        <strain evidence="1">CCMP1661</strain>
    </source>
</reference>
<name>A0A7S2XZZ8_9STRA</name>
<proteinExistence type="predicted"/>
<dbReference type="SUPFAM" id="SSF49777">
    <property type="entry name" value="PEBP-like"/>
    <property type="match status" value="1"/>
</dbReference>
<sequence length="193" mass="21729">MRKSAKPMQLKLRTASLIHAAATLFTWSLCFSAMQCSLEIPGITDVVDEFTPEFDITLKYGPDEVYNGQEMRPYEAAAEPFLSFPGEAGELYTIIMVDPDAPSPENPRYGEWLHWIVSNVPGGKNSAAGDTVMEYMGPSPPYGKHRYEFFVFKQNGYMHLDTPSTRAQFKTRSYALKFGLGHPIAGMFFYSQK</sequence>
<dbReference type="CDD" id="cd00866">
    <property type="entry name" value="PEBP_euk"/>
    <property type="match status" value="1"/>
</dbReference>
<organism evidence="1">
    <name type="scientific">Fibrocapsa japonica</name>
    <dbReference type="NCBI Taxonomy" id="94617"/>
    <lineage>
        <taxon>Eukaryota</taxon>
        <taxon>Sar</taxon>
        <taxon>Stramenopiles</taxon>
        <taxon>Ochrophyta</taxon>
        <taxon>Raphidophyceae</taxon>
        <taxon>Chattonellales</taxon>
        <taxon>Chattonellaceae</taxon>
        <taxon>Fibrocapsa</taxon>
    </lineage>
</organism>
<dbReference type="Pfam" id="PF01161">
    <property type="entry name" value="PBP"/>
    <property type="match status" value="1"/>
</dbReference>
<dbReference type="AlphaFoldDB" id="A0A7S2XZZ8"/>
<accession>A0A7S2XZZ8</accession>